<dbReference type="InterPro" id="IPR053225">
    <property type="entry name" value="Acyl-CoA_N-acyltransferase"/>
</dbReference>
<name>A0A0F8A6E7_9HYPO</name>
<dbReference type="EMBL" id="KQ030509">
    <property type="protein sequence ID" value="KJZ76949.1"/>
    <property type="molecule type" value="Genomic_DNA"/>
</dbReference>
<evidence type="ECO:0008006" key="3">
    <source>
        <dbReference type="Google" id="ProtNLM"/>
    </source>
</evidence>
<keyword evidence="2" id="KW-1185">Reference proteome</keyword>
<dbReference type="PANTHER" id="PTHR20958">
    <property type="entry name" value="GLYCINE N-ACYLTRANSFERASE-LIKE PROTEIN"/>
    <property type="match status" value="1"/>
</dbReference>
<accession>A0A0F8A6E7</accession>
<sequence length="337" mass="37935">MIFDVSDTDSLQRTEPTRMRNNTLVFSSVPNRLLELLSKRLPSSLIILRRLQFAKRDAGADHRARTIVSADSLSLGKGPIRPMRMTVAHVDVSYSPNTQLYLYSTLEDRSHEPNGSTPTPEDEAQLRNVVETIICLRKDNGGEPWYPRQLILGSLHSDVEALLAKSGRLTPLRPINYDKWIFKTQELPTNSDRLPEGMFWGHATPSDCRVVVARTQIPRNPEMLVKLPNLVIKLQDETPIAWGFLGMDGTMMTLHCEANYRRKGLAKKLASKLLREGRRQILADDEEDGLVAADVSADNVASRAVCQSLNGHPMWTVTWNMFDIGHNEELGPRSSGW</sequence>
<protein>
    <recommendedName>
        <fullName evidence="3">FR47-like domain-containing protein</fullName>
    </recommendedName>
</protein>
<evidence type="ECO:0000313" key="1">
    <source>
        <dbReference type="EMBL" id="KJZ76949.1"/>
    </source>
</evidence>
<dbReference type="SUPFAM" id="SSF55729">
    <property type="entry name" value="Acyl-CoA N-acyltransferases (Nat)"/>
    <property type="match status" value="1"/>
</dbReference>
<dbReference type="Proteomes" id="UP000054481">
    <property type="component" value="Unassembled WGS sequence"/>
</dbReference>
<dbReference type="InterPro" id="IPR016181">
    <property type="entry name" value="Acyl_CoA_acyltransferase"/>
</dbReference>
<evidence type="ECO:0000313" key="2">
    <source>
        <dbReference type="Proteomes" id="UP000054481"/>
    </source>
</evidence>
<organism evidence="1 2">
    <name type="scientific">Hirsutella minnesotensis 3608</name>
    <dbReference type="NCBI Taxonomy" id="1043627"/>
    <lineage>
        <taxon>Eukaryota</taxon>
        <taxon>Fungi</taxon>
        <taxon>Dikarya</taxon>
        <taxon>Ascomycota</taxon>
        <taxon>Pezizomycotina</taxon>
        <taxon>Sordariomycetes</taxon>
        <taxon>Hypocreomycetidae</taxon>
        <taxon>Hypocreales</taxon>
        <taxon>Ophiocordycipitaceae</taxon>
        <taxon>Hirsutella</taxon>
    </lineage>
</organism>
<dbReference type="OrthoDB" id="61870at2759"/>
<dbReference type="PANTHER" id="PTHR20958:SF6">
    <property type="entry name" value="GLYCINE N-ACYLTRANSFERASE-LIKE PROTEIN"/>
    <property type="match status" value="1"/>
</dbReference>
<proteinExistence type="predicted"/>
<dbReference type="AlphaFoldDB" id="A0A0F8A6E7"/>
<reference evidence="1 2" key="1">
    <citation type="journal article" date="2014" name="Genome Biol. Evol.">
        <title>Comparative genomics and transcriptomics analyses reveal divergent lifestyle features of nematode endoparasitic fungus Hirsutella minnesotensis.</title>
        <authorList>
            <person name="Lai Y."/>
            <person name="Liu K."/>
            <person name="Zhang X."/>
            <person name="Zhang X."/>
            <person name="Li K."/>
            <person name="Wang N."/>
            <person name="Shu C."/>
            <person name="Wu Y."/>
            <person name="Wang C."/>
            <person name="Bushley K.E."/>
            <person name="Xiang M."/>
            <person name="Liu X."/>
        </authorList>
    </citation>
    <scope>NUCLEOTIDE SEQUENCE [LARGE SCALE GENOMIC DNA]</scope>
    <source>
        <strain evidence="1 2">3608</strain>
    </source>
</reference>
<gene>
    <name evidence="1" type="ORF">HIM_03826</name>
</gene>
<dbReference type="Gene3D" id="3.40.630.30">
    <property type="match status" value="1"/>
</dbReference>